<dbReference type="EMBL" id="ADFR01000002">
    <property type="protein sequence ID" value="EFC06058.1"/>
    <property type="molecule type" value="Genomic_DNA"/>
</dbReference>
<comment type="caution">
    <text evidence="1">The sequence shown here is derived from an EMBL/GenBank/DDBJ whole genome shotgun (WGS) entry which is preliminary data.</text>
</comment>
<evidence type="ECO:0000313" key="2">
    <source>
        <dbReference type="Proteomes" id="UP000005017"/>
    </source>
</evidence>
<accession>D2MLY2</accession>
<dbReference type="OrthoDB" id="1644398at2"/>
<protein>
    <submittedName>
        <fullName evidence="1">Uncharacterized protein</fullName>
    </submittedName>
</protein>
<dbReference type="eggNOG" id="ENOG5033ZSX">
    <property type="taxonomic scope" value="Bacteria"/>
</dbReference>
<name>D2MLY2_9FIRM</name>
<organism evidence="1 2">
    <name type="scientific">Bulleidia extructa W1219</name>
    <dbReference type="NCBI Taxonomy" id="679192"/>
    <lineage>
        <taxon>Bacteria</taxon>
        <taxon>Bacillati</taxon>
        <taxon>Bacillota</taxon>
        <taxon>Erysipelotrichia</taxon>
        <taxon>Erysipelotrichales</taxon>
        <taxon>Erysipelotrichaceae</taxon>
        <taxon>Bulleidia</taxon>
    </lineage>
</organism>
<gene>
    <name evidence="1" type="ORF">HMPREF9013_0750</name>
</gene>
<sequence length="155" mass="17638">MGQNNYTNFQFRHYAVSTVAIYGTNSPTLVSGNLVLRRYYKDASCKDMDIPRTNRSTLDTIFFETNKLIRIPLEDQYTGKRVLTSTPIPAFGSQYVIAYNTAEIPSERYDDQLAILAPVDQEAHGVAIILKKDKDGLIQWLDHKEAKEIIHKLKG</sequence>
<evidence type="ECO:0000313" key="1">
    <source>
        <dbReference type="EMBL" id="EFC06058.1"/>
    </source>
</evidence>
<proteinExistence type="predicted"/>
<dbReference type="STRING" id="679192.HMPREF9013_0750"/>
<keyword evidence="2" id="KW-1185">Reference proteome</keyword>
<dbReference type="RefSeq" id="WP_006626403.1">
    <property type="nucleotide sequence ID" value="NZ_ADFR01000002.1"/>
</dbReference>
<reference evidence="2" key="1">
    <citation type="submission" date="2009-12" db="EMBL/GenBank/DDBJ databases">
        <title>Sequence of Clostridiales genomosp. BVAB3 str. UPII9-5.</title>
        <authorList>
            <person name="Madupu R."/>
            <person name="Durkin A.S."/>
            <person name="Torralba M."/>
            <person name="Methe B."/>
            <person name="Sutton G.G."/>
            <person name="Strausberg R.L."/>
            <person name="Nelson K.E."/>
        </authorList>
    </citation>
    <scope>NUCLEOTIDE SEQUENCE [LARGE SCALE GENOMIC DNA]</scope>
    <source>
        <strain evidence="2">W1219</strain>
    </source>
</reference>
<dbReference type="AlphaFoldDB" id="D2MLY2"/>
<dbReference type="Proteomes" id="UP000005017">
    <property type="component" value="Unassembled WGS sequence"/>
</dbReference>